<protein>
    <submittedName>
        <fullName evidence="2">Uncharacterized protein</fullName>
    </submittedName>
</protein>
<gene>
    <name evidence="2" type="ORF">E1301_Tti022809</name>
</gene>
<name>A0A5A9ND63_9TELE</name>
<proteinExistence type="predicted"/>
<dbReference type="AlphaFoldDB" id="A0A5A9ND63"/>
<comment type="caution">
    <text evidence="2">The sequence shown here is derived from an EMBL/GenBank/DDBJ whole genome shotgun (WGS) entry which is preliminary data.</text>
</comment>
<sequence length="122" mass="14702">MKYLKRDDQSNVETDGDSQIYKKRPRKRSSRFEKSTLDMEQVVQMTEWLKYNIWPPSQVEQYMKEKAIHRAKWIRDDGTKAVMEIVKEYPRPLDTPDMKKRKEKKYSSFLQVKRLSNLGSLL</sequence>
<dbReference type="Proteomes" id="UP000324632">
    <property type="component" value="Chromosome 21"/>
</dbReference>
<organism evidence="2 3">
    <name type="scientific">Triplophysa tibetana</name>
    <dbReference type="NCBI Taxonomy" id="1572043"/>
    <lineage>
        <taxon>Eukaryota</taxon>
        <taxon>Metazoa</taxon>
        <taxon>Chordata</taxon>
        <taxon>Craniata</taxon>
        <taxon>Vertebrata</taxon>
        <taxon>Euteleostomi</taxon>
        <taxon>Actinopterygii</taxon>
        <taxon>Neopterygii</taxon>
        <taxon>Teleostei</taxon>
        <taxon>Ostariophysi</taxon>
        <taxon>Cypriniformes</taxon>
        <taxon>Nemacheilidae</taxon>
        <taxon>Triplophysa</taxon>
    </lineage>
</organism>
<evidence type="ECO:0000256" key="1">
    <source>
        <dbReference type="SAM" id="MobiDB-lite"/>
    </source>
</evidence>
<feature type="region of interest" description="Disordered" evidence="1">
    <location>
        <begin position="1"/>
        <end position="33"/>
    </location>
</feature>
<evidence type="ECO:0000313" key="3">
    <source>
        <dbReference type="Proteomes" id="UP000324632"/>
    </source>
</evidence>
<dbReference type="EMBL" id="SOYY01000021">
    <property type="protein sequence ID" value="KAA0706357.1"/>
    <property type="molecule type" value="Genomic_DNA"/>
</dbReference>
<evidence type="ECO:0000313" key="2">
    <source>
        <dbReference type="EMBL" id="KAA0706357.1"/>
    </source>
</evidence>
<reference evidence="2 3" key="1">
    <citation type="journal article" date="2019" name="Mol. Ecol. Resour.">
        <title>Chromosome-level genome assembly of Triplophysa tibetana, a fish adapted to the harsh high-altitude environment of the Tibetan Plateau.</title>
        <authorList>
            <person name="Yang X."/>
            <person name="Liu H."/>
            <person name="Ma Z."/>
            <person name="Zou Y."/>
            <person name="Zou M."/>
            <person name="Mao Y."/>
            <person name="Li X."/>
            <person name="Wang H."/>
            <person name="Chen T."/>
            <person name="Wang W."/>
            <person name="Yang R."/>
        </authorList>
    </citation>
    <scope>NUCLEOTIDE SEQUENCE [LARGE SCALE GENOMIC DNA]</scope>
    <source>
        <strain evidence="2">TTIB1903HZAU</strain>
        <tissue evidence="2">Muscle</tissue>
    </source>
</reference>
<accession>A0A5A9ND63</accession>
<keyword evidence="3" id="KW-1185">Reference proteome</keyword>